<gene>
    <name evidence="2" type="ORF">SDC9_139225</name>
</gene>
<feature type="region of interest" description="Disordered" evidence="1">
    <location>
        <begin position="81"/>
        <end position="101"/>
    </location>
</feature>
<name>A0A645DS07_9ZZZZ</name>
<accession>A0A645DS07</accession>
<comment type="caution">
    <text evidence="2">The sequence shown here is derived from an EMBL/GenBank/DDBJ whole genome shotgun (WGS) entry which is preliminary data.</text>
</comment>
<dbReference type="EMBL" id="VSSQ01039079">
    <property type="protein sequence ID" value="MPM92091.1"/>
    <property type="molecule type" value="Genomic_DNA"/>
</dbReference>
<proteinExistence type="predicted"/>
<sequence>MADVFVRDAVEHLFDRDMVRLVRYGLLPRRELVGDFRQGQKSGLLLGEKGVEPAAFLFLEGFGVEPLELLGYPLVQFTDTEEHPVPERRQDPRGDDSDRSFGIRFVPGFPDPRRDDRRAVVFRQFTVDPVDDGVVPVRPGDSGFEVVGNQDAGHAAEVPEHVHVRGQPALLVLVGEGLHIRVPAAGEYTDEYISALPFGLPYPGQARGPFAPPSPLRRFLQVCGPVSWWLPRSVRISGSTGRTGST</sequence>
<dbReference type="AlphaFoldDB" id="A0A645DS07"/>
<protein>
    <submittedName>
        <fullName evidence="2">Uncharacterized protein</fullName>
    </submittedName>
</protein>
<evidence type="ECO:0000313" key="2">
    <source>
        <dbReference type="EMBL" id="MPM92091.1"/>
    </source>
</evidence>
<evidence type="ECO:0000256" key="1">
    <source>
        <dbReference type="SAM" id="MobiDB-lite"/>
    </source>
</evidence>
<organism evidence="2">
    <name type="scientific">bioreactor metagenome</name>
    <dbReference type="NCBI Taxonomy" id="1076179"/>
    <lineage>
        <taxon>unclassified sequences</taxon>
        <taxon>metagenomes</taxon>
        <taxon>ecological metagenomes</taxon>
    </lineage>
</organism>
<reference evidence="2" key="1">
    <citation type="submission" date="2019-08" db="EMBL/GenBank/DDBJ databases">
        <authorList>
            <person name="Kucharzyk K."/>
            <person name="Murdoch R.W."/>
            <person name="Higgins S."/>
            <person name="Loffler F."/>
        </authorList>
    </citation>
    <scope>NUCLEOTIDE SEQUENCE</scope>
</reference>